<proteinExistence type="predicted"/>
<name>A0AA38M6Q9_9CUCU</name>
<evidence type="ECO:0000313" key="1">
    <source>
        <dbReference type="EMBL" id="KAJ3645396.1"/>
    </source>
</evidence>
<sequence>MLINRFLTISRQLTAKITKPNNTFRLAALSVSHASTTTKAKDLVDELDTPVKFTSSAAREWKAKTSRVGYESVRLWYEPYVIVVSLTIFMVYFGILREENDVDEELKKSLYSRIEGLEEHQLRVSLKYNQEHSLETSQILERLAEIEREKSHSK</sequence>
<reference evidence="1" key="1">
    <citation type="journal article" date="2023" name="G3 (Bethesda)">
        <title>Whole genome assemblies of Zophobas morio and Tenebrio molitor.</title>
        <authorList>
            <person name="Kaur S."/>
            <person name="Stinson S.A."/>
            <person name="diCenzo G.C."/>
        </authorList>
    </citation>
    <scope>NUCLEOTIDE SEQUENCE</scope>
    <source>
        <strain evidence="1">QUZm001</strain>
    </source>
</reference>
<organism evidence="1 2">
    <name type="scientific">Zophobas morio</name>
    <dbReference type="NCBI Taxonomy" id="2755281"/>
    <lineage>
        <taxon>Eukaryota</taxon>
        <taxon>Metazoa</taxon>
        <taxon>Ecdysozoa</taxon>
        <taxon>Arthropoda</taxon>
        <taxon>Hexapoda</taxon>
        <taxon>Insecta</taxon>
        <taxon>Pterygota</taxon>
        <taxon>Neoptera</taxon>
        <taxon>Endopterygota</taxon>
        <taxon>Coleoptera</taxon>
        <taxon>Polyphaga</taxon>
        <taxon>Cucujiformia</taxon>
        <taxon>Tenebrionidae</taxon>
        <taxon>Zophobas</taxon>
    </lineage>
</organism>
<dbReference type="PANTHER" id="PTHR35268:SF1">
    <property type="entry name" value="UBIQUINOL-CYTOCHROME-C REDUCTASE COMPLEX ASSEMBLY FACTOR 4"/>
    <property type="match status" value="1"/>
</dbReference>
<dbReference type="Proteomes" id="UP001168821">
    <property type="component" value="Unassembled WGS sequence"/>
</dbReference>
<dbReference type="AlphaFoldDB" id="A0AA38M6Q9"/>
<accession>A0AA38M6Q9</accession>
<dbReference type="EMBL" id="JALNTZ010000007">
    <property type="protein sequence ID" value="KAJ3645396.1"/>
    <property type="molecule type" value="Genomic_DNA"/>
</dbReference>
<gene>
    <name evidence="1" type="ORF">Zmor_023059</name>
</gene>
<dbReference type="InterPro" id="IPR029160">
    <property type="entry name" value="UQCC4"/>
</dbReference>
<keyword evidence="2" id="KW-1185">Reference proteome</keyword>
<dbReference type="Pfam" id="PF15013">
    <property type="entry name" value="CCSMST1"/>
    <property type="match status" value="1"/>
</dbReference>
<protein>
    <submittedName>
        <fullName evidence="1">Uncharacterized protein</fullName>
    </submittedName>
</protein>
<comment type="caution">
    <text evidence="1">The sequence shown here is derived from an EMBL/GenBank/DDBJ whole genome shotgun (WGS) entry which is preliminary data.</text>
</comment>
<dbReference type="PANTHER" id="PTHR35268">
    <property type="entry name" value="PROTEIN CCSMST1"/>
    <property type="match status" value="1"/>
</dbReference>
<evidence type="ECO:0000313" key="2">
    <source>
        <dbReference type="Proteomes" id="UP001168821"/>
    </source>
</evidence>